<gene>
    <name evidence="2" type="ORF">HAX54_025513</name>
</gene>
<feature type="compositionally biased region" description="Polar residues" evidence="1">
    <location>
        <begin position="96"/>
        <end position="106"/>
    </location>
</feature>
<dbReference type="EMBL" id="JACEIK010003099">
    <property type="protein sequence ID" value="MCD9640310.1"/>
    <property type="molecule type" value="Genomic_DNA"/>
</dbReference>
<protein>
    <submittedName>
        <fullName evidence="2">Uncharacterized protein</fullName>
    </submittedName>
</protein>
<feature type="compositionally biased region" description="Polar residues" evidence="1">
    <location>
        <begin position="47"/>
        <end position="74"/>
    </location>
</feature>
<proteinExistence type="predicted"/>
<feature type="region of interest" description="Disordered" evidence="1">
    <location>
        <begin position="47"/>
        <end position="106"/>
    </location>
</feature>
<evidence type="ECO:0000256" key="1">
    <source>
        <dbReference type="SAM" id="MobiDB-lite"/>
    </source>
</evidence>
<evidence type="ECO:0000313" key="3">
    <source>
        <dbReference type="Proteomes" id="UP000823775"/>
    </source>
</evidence>
<dbReference type="Proteomes" id="UP000823775">
    <property type="component" value="Unassembled WGS sequence"/>
</dbReference>
<reference evidence="2 3" key="1">
    <citation type="journal article" date="2021" name="BMC Genomics">
        <title>Datura genome reveals duplications of psychoactive alkaloid biosynthetic genes and high mutation rate following tissue culture.</title>
        <authorList>
            <person name="Rajewski A."/>
            <person name="Carter-House D."/>
            <person name="Stajich J."/>
            <person name="Litt A."/>
        </authorList>
    </citation>
    <scope>NUCLEOTIDE SEQUENCE [LARGE SCALE GENOMIC DNA]</scope>
    <source>
        <strain evidence="2">AR-01</strain>
    </source>
</reference>
<comment type="caution">
    <text evidence="2">The sequence shown here is derived from an EMBL/GenBank/DDBJ whole genome shotgun (WGS) entry which is preliminary data.</text>
</comment>
<name>A0ABS8UZL6_DATST</name>
<organism evidence="2 3">
    <name type="scientific">Datura stramonium</name>
    <name type="common">Jimsonweed</name>
    <name type="synonym">Common thornapple</name>
    <dbReference type="NCBI Taxonomy" id="4076"/>
    <lineage>
        <taxon>Eukaryota</taxon>
        <taxon>Viridiplantae</taxon>
        <taxon>Streptophyta</taxon>
        <taxon>Embryophyta</taxon>
        <taxon>Tracheophyta</taxon>
        <taxon>Spermatophyta</taxon>
        <taxon>Magnoliopsida</taxon>
        <taxon>eudicotyledons</taxon>
        <taxon>Gunneridae</taxon>
        <taxon>Pentapetalae</taxon>
        <taxon>asterids</taxon>
        <taxon>lamiids</taxon>
        <taxon>Solanales</taxon>
        <taxon>Solanaceae</taxon>
        <taxon>Solanoideae</taxon>
        <taxon>Datureae</taxon>
        <taxon>Datura</taxon>
    </lineage>
</organism>
<keyword evidence="3" id="KW-1185">Reference proteome</keyword>
<accession>A0ABS8UZL6</accession>
<sequence length="123" mass="13906">MLTKQYEGTHHGKTQGNQTIYSNIYGRKLPTGLTMQMNKLWNDSTISKGDLQSSRNSTTFMEGKSTLSDGTSIPISPRRKKSVDDTRCKTYGRKSAPNQSNYQSGLEITSRRFDWAEIPRVIP</sequence>
<evidence type="ECO:0000313" key="2">
    <source>
        <dbReference type="EMBL" id="MCD9640310.1"/>
    </source>
</evidence>